<protein>
    <recommendedName>
        <fullName evidence="1">Protein kinase domain-containing protein</fullName>
    </recommendedName>
</protein>
<dbReference type="Pfam" id="PF00069">
    <property type="entry name" value="Pkinase"/>
    <property type="match status" value="1"/>
</dbReference>
<sequence length="284" mass="31052">MPSVSQGASGTVVSAVDRVTGHEVAVKVVAKHWNASRHQRSALHREAALWRRACNATRQAGQFIAIEEDANNYYIVSEKCHGGSLQQLLDTRGVLTEGELSQVAWCVLTFLSDMHKSSIYYGDMKPGNVILKDIYPCNSDPGCLAVRVIDFGCSQLVSGAQDSGAPLRAMAGSPLFLAPEILSGAYGLPADMWAFGVTLYMLVCNRMPFWLEPISALESSDIEAINLAIRYNPVLFAGAQWRGVSEDLKDLICGLLEKDPARRLTAEQAMQHAWFTSARDMCLV</sequence>
<dbReference type="InterPro" id="IPR008271">
    <property type="entry name" value="Ser/Thr_kinase_AS"/>
</dbReference>
<keyword evidence="3" id="KW-1185">Reference proteome</keyword>
<organism evidence="2 3">
    <name type="scientific">Gonium pectorale</name>
    <name type="common">Green alga</name>
    <dbReference type="NCBI Taxonomy" id="33097"/>
    <lineage>
        <taxon>Eukaryota</taxon>
        <taxon>Viridiplantae</taxon>
        <taxon>Chlorophyta</taxon>
        <taxon>core chlorophytes</taxon>
        <taxon>Chlorophyceae</taxon>
        <taxon>CS clade</taxon>
        <taxon>Chlamydomonadales</taxon>
        <taxon>Volvocaceae</taxon>
        <taxon>Gonium</taxon>
    </lineage>
</organism>
<dbReference type="InterPro" id="IPR011009">
    <property type="entry name" value="Kinase-like_dom_sf"/>
</dbReference>
<dbReference type="EMBL" id="LSYV01000004">
    <property type="protein sequence ID" value="KXZ55059.1"/>
    <property type="molecule type" value="Genomic_DNA"/>
</dbReference>
<dbReference type="SUPFAM" id="SSF56112">
    <property type="entry name" value="Protein kinase-like (PK-like)"/>
    <property type="match status" value="1"/>
</dbReference>
<proteinExistence type="predicted"/>
<evidence type="ECO:0000259" key="1">
    <source>
        <dbReference type="PROSITE" id="PS50011"/>
    </source>
</evidence>
<evidence type="ECO:0000313" key="2">
    <source>
        <dbReference type="EMBL" id="KXZ55059.1"/>
    </source>
</evidence>
<dbReference type="GO" id="GO:0005524">
    <property type="term" value="F:ATP binding"/>
    <property type="evidence" value="ECO:0007669"/>
    <property type="project" value="InterPro"/>
</dbReference>
<comment type="caution">
    <text evidence="2">The sequence shown here is derived from an EMBL/GenBank/DDBJ whole genome shotgun (WGS) entry which is preliminary data.</text>
</comment>
<reference evidence="3" key="1">
    <citation type="journal article" date="2016" name="Nat. Commun.">
        <title>The Gonium pectorale genome demonstrates co-option of cell cycle regulation during the evolution of multicellularity.</title>
        <authorList>
            <person name="Hanschen E.R."/>
            <person name="Marriage T.N."/>
            <person name="Ferris P.J."/>
            <person name="Hamaji T."/>
            <person name="Toyoda A."/>
            <person name="Fujiyama A."/>
            <person name="Neme R."/>
            <person name="Noguchi H."/>
            <person name="Minakuchi Y."/>
            <person name="Suzuki M."/>
            <person name="Kawai-Toyooka H."/>
            <person name="Smith D.R."/>
            <person name="Sparks H."/>
            <person name="Anderson J."/>
            <person name="Bakaric R."/>
            <person name="Luria V."/>
            <person name="Karger A."/>
            <person name="Kirschner M.W."/>
            <person name="Durand P.M."/>
            <person name="Michod R.E."/>
            <person name="Nozaki H."/>
            <person name="Olson B.J."/>
        </authorList>
    </citation>
    <scope>NUCLEOTIDE SEQUENCE [LARGE SCALE GENOMIC DNA]</scope>
    <source>
        <strain evidence="3">NIES-2863</strain>
    </source>
</reference>
<dbReference type="PROSITE" id="PS00108">
    <property type="entry name" value="PROTEIN_KINASE_ST"/>
    <property type="match status" value="1"/>
</dbReference>
<accession>A0A150GYY6</accession>
<dbReference type="AlphaFoldDB" id="A0A150GYY6"/>
<dbReference type="Proteomes" id="UP000075714">
    <property type="component" value="Unassembled WGS sequence"/>
</dbReference>
<dbReference type="PROSITE" id="PS50011">
    <property type="entry name" value="PROTEIN_KINASE_DOM"/>
    <property type="match status" value="1"/>
</dbReference>
<dbReference type="SMART" id="SM00220">
    <property type="entry name" value="S_TKc"/>
    <property type="match status" value="1"/>
</dbReference>
<feature type="domain" description="Protein kinase" evidence="1">
    <location>
        <begin position="1"/>
        <end position="275"/>
    </location>
</feature>
<dbReference type="Gene3D" id="1.10.510.10">
    <property type="entry name" value="Transferase(Phosphotransferase) domain 1"/>
    <property type="match status" value="1"/>
</dbReference>
<dbReference type="InterPro" id="IPR000719">
    <property type="entry name" value="Prot_kinase_dom"/>
</dbReference>
<dbReference type="GO" id="GO:0004672">
    <property type="term" value="F:protein kinase activity"/>
    <property type="evidence" value="ECO:0007669"/>
    <property type="project" value="InterPro"/>
</dbReference>
<evidence type="ECO:0000313" key="3">
    <source>
        <dbReference type="Proteomes" id="UP000075714"/>
    </source>
</evidence>
<dbReference type="STRING" id="33097.A0A150GYY6"/>
<name>A0A150GYY6_GONPE</name>
<dbReference type="OrthoDB" id="68483at2759"/>
<gene>
    <name evidence="2" type="ORF">GPECTOR_3g217</name>
</gene>
<dbReference type="PANTHER" id="PTHR24347">
    <property type="entry name" value="SERINE/THREONINE-PROTEIN KINASE"/>
    <property type="match status" value="1"/>
</dbReference>